<name>A0A3N4KYH0_9PEZI</name>
<sequence length="164" mass="18516">MAQPDFNVLRASMTNTANGLRTAATEMDTATTEMDKIQNMAAVNIAEQLNQILVQIAQMDQNMAQIRQDMARMEQNILQQLSRSEMNHLARLFNSRVADESHRLEPLYGTDNELIEGFPHTSADINALDAARIESLLQELGLPVNGRLDAKKKRFRRHIGLMIL</sequence>
<evidence type="ECO:0008006" key="4">
    <source>
        <dbReference type="Google" id="ProtNLM"/>
    </source>
</evidence>
<proteinExistence type="predicted"/>
<protein>
    <recommendedName>
        <fullName evidence="4">SAP domain-containing protein</fullName>
    </recommendedName>
</protein>
<evidence type="ECO:0000256" key="1">
    <source>
        <dbReference type="SAM" id="Coils"/>
    </source>
</evidence>
<evidence type="ECO:0000313" key="2">
    <source>
        <dbReference type="EMBL" id="RPB13391.1"/>
    </source>
</evidence>
<accession>A0A3N4KYH0</accession>
<dbReference type="STRING" id="1392247.A0A3N4KYH0"/>
<evidence type="ECO:0000313" key="3">
    <source>
        <dbReference type="Proteomes" id="UP000277580"/>
    </source>
</evidence>
<dbReference type="AlphaFoldDB" id="A0A3N4KYH0"/>
<reference evidence="2 3" key="1">
    <citation type="journal article" date="2018" name="Nat. Ecol. Evol.">
        <title>Pezizomycetes genomes reveal the molecular basis of ectomycorrhizal truffle lifestyle.</title>
        <authorList>
            <person name="Murat C."/>
            <person name="Payen T."/>
            <person name="Noel B."/>
            <person name="Kuo A."/>
            <person name="Morin E."/>
            <person name="Chen J."/>
            <person name="Kohler A."/>
            <person name="Krizsan K."/>
            <person name="Balestrini R."/>
            <person name="Da Silva C."/>
            <person name="Montanini B."/>
            <person name="Hainaut M."/>
            <person name="Levati E."/>
            <person name="Barry K.W."/>
            <person name="Belfiori B."/>
            <person name="Cichocki N."/>
            <person name="Clum A."/>
            <person name="Dockter R.B."/>
            <person name="Fauchery L."/>
            <person name="Guy J."/>
            <person name="Iotti M."/>
            <person name="Le Tacon F."/>
            <person name="Lindquist E.A."/>
            <person name="Lipzen A."/>
            <person name="Malagnac F."/>
            <person name="Mello A."/>
            <person name="Molinier V."/>
            <person name="Miyauchi S."/>
            <person name="Poulain J."/>
            <person name="Riccioni C."/>
            <person name="Rubini A."/>
            <person name="Sitrit Y."/>
            <person name="Splivallo R."/>
            <person name="Traeger S."/>
            <person name="Wang M."/>
            <person name="Zifcakova L."/>
            <person name="Wipf D."/>
            <person name="Zambonelli A."/>
            <person name="Paolocci F."/>
            <person name="Nowrousian M."/>
            <person name="Ottonello S."/>
            <person name="Baldrian P."/>
            <person name="Spatafora J.W."/>
            <person name="Henrissat B."/>
            <person name="Nagy L.G."/>
            <person name="Aury J.M."/>
            <person name="Wincker P."/>
            <person name="Grigoriev I.V."/>
            <person name="Bonfante P."/>
            <person name="Martin F.M."/>
        </authorList>
    </citation>
    <scope>NUCLEOTIDE SEQUENCE [LARGE SCALE GENOMIC DNA]</scope>
    <source>
        <strain evidence="2 3">CCBAS932</strain>
    </source>
</reference>
<gene>
    <name evidence="2" type="ORF">P167DRAFT_573418</name>
</gene>
<dbReference type="EMBL" id="ML119123">
    <property type="protein sequence ID" value="RPB13391.1"/>
    <property type="molecule type" value="Genomic_DNA"/>
</dbReference>
<organism evidence="2 3">
    <name type="scientific">Morchella conica CCBAS932</name>
    <dbReference type="NCBI Taxonomy" id="1392247"/>
    <lineage>
        <taxon>Eukaryota</taxon>
        <taxon>Fungi</taxon>
        <taxon>Dikarya</taxon>
        <taxon>Ascomycota</taxon>
        <taxon>Pezizomycotina</taxon>
        <taxon>Pezizomycetes</taxon>
        <taxon>Pezizales</taxon>
        <taxon>Morchellaceae</taxon>
        <taxon>Morchella</taxon>
    </lineage>
</organism>
<keyword evidence="3" id="KW-1185">Reference proteome</keyword>
<dbReference type="Proteomes" id="UP000277580">
    <property type="component" value="Unassembled WGS sequence"/>
</dbReference>
<dbReference type="InParanoid" id="A0A3N4KYH0"/>
<feature type="coiled-coil region" evidence="1">
    <location>
        <begin position="20"/>
        <end position="83"/>
    </location>
</feature>
<keyword evidence="1" id="KW-0175">Coiled coil</keyword>
<dbReference type="OrthoDB" id="5413892at2759"/>